<dbReference type="InterPro" id="IPR000891">
    <property type="entry name" value="PYR_CT"/>
</dbReference>
<dbReference type="GO" id="GO:0046951">
    <property type="term" value="P:ketone body biosynthetic process"/>
    <property type="evidence" value="ECO:0007669"/>
    <property type="project" value="TreeGrafter"/>
</dbReference>
<feature type="domain" description="Pyruvate carboxyltransferase" evidence="4">
    <location>
        <begin position="4"/>
        <end position="271"/>
    </location>
</feature>
<reference evidence="5" key="1">
    <citation type="submission" date="2018-05" db="EMBL/GenBank/DDBJ databases">
        <authorList>
            <person name="Lanie J.A."/>
            <person name="Ng W.-L."/>
            <person name="Kazmierczak K.M."/>
            <person name="Andrzejewski T.M."/>
            <person name="Davidsen T.M."/>
            <person name="Wayne K.J."/>
            <person name="Tettelin H."/>
            <person name="Glass J.I."/>
            <person name="Rusch D."/>
            <person name="Podicherti R."/>
            <person name="Tsui H.-C.T."/>
            <person name="Winkler M.E."/>
        </authorList>
    </citation>
    <scope>NUCLEOTIDE SEQUENCE</scope>
</reference>
<dbReference type="InterPro" id="IPR013785">
    <property type="entry name" value="Aldolase_TIM"/>
</dbReference>
<dbReference type="PANTHER" id="PTHR42738">
    <property type="entry name" value="HYDROXYMETHYLGLUTARYL-COA LYASE"/>
    <property type="match status" value="1"/>
</dbReference>
<dbReference type="GO" id="GO:0004419">
    <property type="term" value="F:hydroxymethylglutaryl-CoA lyase activity"/>
    <property type="evidence" value="ECO:0007669"/>
    <property type="project" value="TreeGrafter"/>
</dbReference>
<accession>A0A382C6Z9</accession>
<gene>
    <name evidence="5" type="ORF">METZ01_LOCUS174700</name>
</gene>
<evidence type="ECO:0000256" key="3">
    <source>
        <dbReference type="ARBA" id="ARBA00023239"/>
    </source>
</evidence>
<name>A0A382C6Z9_9ZZZZ</name>
<dbReference type="SUPFAM" id="SSF51569">
    <property type="entry name" value="Aldolase"/>
    <property type="match status" value="1"/>
</dbReference>
<dbReference type="InterPro" id="IPR043594">
    <property type="entry name" value="HMGL"/>
</dbReference>
<dbReference type="Gene3D" id="3.20.20.70">
    <property type="entry name" value="Aldolase class I"/>
    <property type="match status" value="1"/>
</dbReference>
<comment type="similarity">
    <text evidence="1">Belongs to the HMG-CoA lyase family.</text>
</comment>
<keyword evidence="3" id="KW-0456">Lyase</keyword>
<keyword evidence="2" id="KW-0479">Metal-binding</keyword>
<dbReference type="AlphaFoldDB" id="A0A382C6Z9"/>
<dbReference type="PROSITE" id="PS50991">
    <property type="entry name" value="PYR_CT"/>
    <property type="match status" value="1"/>
</dbReference>
<sequence length="303" mass="32643">VNKVSILEVGPRDGLQSEPEIVPTETKKEFIVRTVNAGIKKIEVTSFVHPKKVPQMADAEKLVESLPDYDDVSYIGLIMNQRGFERAKNCGIHEVGMVIVSTDTYNMKNQSVTTQESIDNWLEIASDAQSAGIKTNVVIACAFGCPYEGEVDPEKIVEIAEKALQGKPDILGLADSVGVAVPNQVKNVFSLIKDLNPDIPLRTHLHNTRNTGLANAAAAIDAGVSIIDASTGGIGGCPFAPKATGNIPTDDLLYMLDRSNIETGVNLNDVVQTTQWLEERLGRNVPAMVPKAGIFPENANINL</sequence>
<dbReference type="GO" id="GO:0046872">
    <property type="term" value="F:metal ion binding"/>
    <property type="evidence" value="ECO:0007669"/>
    <property type="project" value="UniProtKB-KW"/>
</dbReference>
<dbReference type="PANTHER" id="PTHR42738:SF7">
    <property type="entry name" value="HYDROXYMETHYLGLUTARYL-COA LYASE"/>
    <property type="match status" value="1"/>
</dbReference>
<dbReference type="Pfam" id="PF00682">
    <property type="entry name" value="HMGL-like"/>
    <property type="match status" value="1"/>
</dbReference>
<organism evidence="5">
    <name type="scientific">marine metagenome</name>
    <dbReference type="NCBI Taxonomy" id="408172"/>
    <lineage>
        <taxon>unclassified sequences</taxon>
        <taxon>metagenomes</taxon>
        <taxon>ecological metagenomes</taxon>
    </lineage>
</organism>
<dbReference type="NCBIfam" id="NF004283">
    <property type="entry name" value="PRK05692.1"/>
    <property type="match status" value="1"/>
</dbReference>
<evidence type="ECO:0000256" key="1">
    <source>
        <dbReference type="ARBA" id="ARBA00009405"/>
    </source>
</evidence>
<feature type="non-terminal residue" evidence="5">
    <location>
        <position position="1"/>
    </location>
</feature>
<evidence type="ECO:0000259" key="4">
    <source>
        <dbReference type="PROSITE" id="PS50991"/>
    </source>
</evidence>
<dbReference type="GO" id="GO:0006552">
    <property type="term" value="P:L-leucine catabolic process"/>
    <property type="evidence" value="ECO:0007669"/>
    <property type="project" value="TreeGrafter"/>
</dbReference>
<proteinExistence type="inferred from homology"/>
<evidence type="ECO:0000256" key="2">
    <source>
        <dbReference type="ARBA" id="ARBA00022723"/>
    </source>
</evidence>
<dbReference type="CDD" id="cd07938">
    <property type="entry name" value="DRE_TIM_HMGL"/>
    <property type="match status" value="1"/>
</dbReference>
<dbReference type="EMBL" id="UINC01033101">
    <property type="protein sequence ID" value="SVB21846.1"/>
    <property type="molecule type" value="Genomic_DNA"/>
</dbReference>
<evidence type="ECO:0000313" key="5">
    <source>
        <dbReference type="EMBL" id="SVB21846.1"/>
    </source>
</evidence>
<protein>
    <recommendedName>
        <fullName evidence="4">Pyruvate carboxyltransferase domain-containing protein</fullName>
    </recommendedName>
</protein>